<evidence type="ECO:0000313" key="1">
    <source>
        <dbReference type="EMBL" id="ELU39187.1"/>
    </source>
</evidence>
<protein>
    <submittedName>
        <fullName evidence="1">Uncharacterized protein</fullName>
    </submittedName>
</protein>
<accession>L8WQX5</accession>
<evidence type="ECO:0000313" key="2">
    <source>
        <dbReference type="Proteomes" id="UP000011668"/>
    </source>
</evidence>
<comment type="caution">
    <text evidence="1">The sequence shown here is derived from an EMBL/GenBank/DDBJ whole genome shotgun (WGS) entry which is preliminary data.</text>
</comment>
<gene>
    <name evidence="1" type="ORF">AG1IA_06788</name>
</gene>
<dbReference type="Proteomes" id="UP000011668">
    <property type="component" value="Unassembled WGS sequence"/>
</dbReference>
<dbReference type="AlphaFoldDB" id="L8WQX5"/>
<keyword evidence="2" id="KW-1185">Reference proteome</keyword>
<dbReference type="EMBL" id="AFRT01001892">
    <property type="protein sequence ID" value="ELU39187.1"/>
    <property type="molecule type" value="Genomic_DNA"/>
</dbReference>
<name>L8WQX5_THACA</name>
<dbReference type="HOGENOM" id="CLU_3126059_0_0_1"/>
<sequence>MNVDYAHNHPKNPIWFTAALPNTGNNLYMDGHFRPLKPQWPLQLWSFFGD</sequence>
<organism evidence="1 2">
    <name type="scientific">Thanatephorus cucumeris (strain AG1-IA)</name>
    <name type="common">Rice sheath blight fungus</name>
    <name type="synonym">Rhizoctonia solani</name>
    <dbReference type="NCBI Taxonomy" id="983506"/>
    <lineage>
        <taxon>Eukaryota</taxon>
        <taxon>Fungi</taxon>
        <taxon>Dikarya</taxon>
        <taxon>Basidiomycota</taxon>
        <taxon>Agaricomycotina</taxon>
        <taxon>Agaricomycetes</taxon>
        <taxon>Cantharellales</taxon>
        <taxon>Ceratobasidiaceae</taxon>
        <taxon>Rhizoctonia</taxon>
        <taxon>Rhizoctonia solani AG-1</taxon>
    </lineage>
</organism>
<reference evidence="1 2" key="1">
    <citation type="journal article" date="2013" name="Nat. Commun.">
        <title>The evolution and pathogenic mechanisms of the rice sheath blight pathogen.</title>
        <authorList>
            <person name="Zheng A."/>
            <person name="Lin R."/>
            <person name="Xu L."/>
            <person name="Qin P."/>
            <person name="Tang C."/>
            <person name="Ai P."/>
            <person name="Zhang D."/>
            <person name="Liu Y."/>
            <person name="Sun Z."/>
            <person name="Feng H."/>
            <person name="Wang Y."/>
            <person name="Chen Y."/>
            <person name="Liang X."/>
            <person name="Fu R."/>
            <person name="Li Q."/>
            <person name="Zhang J."/>
            <person name="Yu X."/>
            <person name="Xie Z."/>
            <person name="Ding L."/>
            <person name="Guan P."/>
            <person name="Tang J."/>
            <person name="Liang Y."/>
            <person name="Wang S."/>
            <person name="Deng Q."/>
            <person name="Li S."/>
            <person name="Zhu J."/>
            <person name="Wang L."/>
            <person name="Liu H."/>
            <person name="Li P."/>
        </authorList>
    </citation>
    <scope>NUCLEOTIDE SEQUENCE [LARGE SCALE GENOMIC DNA]</scope>
    <source>
        <strain evidence="2">AG-1 IA</strain>
    </source>
</reference>
<proteinExistence type="predicted"/>